<dbReference type="EMBL" id="CAHPQX010000007">
    <property type="protein sequence ID" value="CAB5539721.1"/>
    <property type="molecule type" value="Genomic_DNA"/>
</dbReference>
<dbReference type="Gene3D" id="3.40.1620.10">
    <property type="entry name" value="YefM-like domain"/>
    <property type="match status" value="1"/>
</dbReference>
<comment type="caution">
    <text evidence="3">The sequence shown here is derived from an EMBL/GenBank/DDBJ whole genome shotgun (WGS) entry which is preliminary data.</text>
</comment>
<evidence type="ECO:0000313" key="3">
    <source>
        <dbReference type="EMBL" id="CAB5539721.1"/>
    </source>
</evidence>
<keyword evidence="6" id="KW-1185">Reference proteome</keyword>
<organism evidence="3 5">
    <name type="scientific">Citrobacter werkmanii</name>
    <dbReference type="NCBI Taxonomy" id="67827"/>
    <lineage>
        <taxon>Bacteria</taxon>
        <taxon>Pseudomonadati</taxon>
        <taxon>Pseudomonadota</taxon>
        <taxon>Gammaproteobacteria</taxon>
        <taxon>Enterobacterales</taxon>
        <taxon>Enterobacteriaceae</taxon>
        <taxon>Citrobacter</taxon>
        <taxon>Citrobacter freundii complex</taxon>
    </lineage>
</organism>
<accession>A0A9N8CNW9</accession>
<evidence type="ECO:0000256" key="1">
    <source>
        <dbReference type="ARBA" id="ARBA00009981"/>
    </source>
</evidence>
<dbReference type="NCBIfam" id="TIGR01552">
    <property type="entry name" value="phd_fam"/>
    <property type="match status" value="1"/>
</dbReference>
<evidence type="ECO:0000256" key="2">
    <source>
        <dbReference type="RuleBase" id="RU362080"/>
    </source>
</evidence>
<gene>
    <name evidence="3" type="ORF">GHA_01842</name>
    <name evidence="4" type="ORF">TML_00071</name>
</gene>
<protein>
    <recommendedName>
        <fullName evidence="2">Antitoxin</fullName>
    </recommendedName>
</protein>
<evidence type="ECO:0000313" key="6">
    <source>
        <dbReference type="Proteomes" id="UP000837205"/>
    </source>
</evidence>
<sequence length="92" mass="10366">MRNGDNMHTLTANEAKTQFGDMLLKAQREPVQINRNGKPVAVVVSIEDYEQMEAMKLQLLKAKIQRAQNDIHLGNIVDGDAFFDALMDQHKG</sequence>
<reference evidence="3" key="1">
    <citation type="submission" date="2020-05" db="EMBL/GenBank/DDBJ databases">
        <authorList>
            <person name="Delgado-Blas J."/>
        </authorList>
    </citation>
    <scope>NUCLEOTIDE SEQUENCE</scope>
    <source>
        <strain evidence="3">BB1459</strain>
        <strain evidence="4">BB1480</strain>
    </source>
</reference>
<dbReference type="SUPFAM" id="SSF143120">
    <property type="entry name" value="YefM-like"/>
    <property type="match status" value="1"/>
</dbReference>
<proteinExistence type="inferred from homology"/>
<dbReference type="PANTHER" id="PTHR33713">
    <property type="entry name" value="ANTITOXIN YAFN-RELATED"/>
    <property type="match status" value="1"/>
</dbReference>
<evidence type="ECO:0000313" key="5">
    <source>
        <dbReference type="Proteomes" id="UP000834503"/>
    </source>
</evidence>
<comment type="similarity">
    <text evidence="1 2">Belongs to the phD/YefM antitoxin family.</text>
</comment>
<dbReference type="InterPro" id="IPR006442">
    <property type="entry name" value="Antitoxin_Phd/YefM"/>
</dbReference>
<comment type="function">
    <text evidence="2">Antitoxin component of a type II toxin-antitoxin (TA) system.</text>
</comment>
<dbReference type="Proteomes" id="UP000834503">
    <property type="component" value="Unassembled WGS sequence"/>
</dbReference>
<dbReference type="PANTHER" id="PTHR33713:SF6">
    <property type="entry name" value="ANTITOXIN YEFM"/>
    <property type="match status" value="1"/>
</dbReference>
<dbReference type="Pfam" id="PF02604">
    <property type="entry name" value="PhdYeFM_antitox"/>
    <property type="match status" value="1"/>
</dbReference>
<dbReference type="InterPro" id="IPR051405">
    <property type="entry name" value="phD/YefM_antitoxin"/>
</dbReference>
<dbReference type="Proteomes" id="UP000837205">
    <property type="component" value="Unassembled WGS sequence"/>
</dbReference>
<name>A0A9N8CNW9_9ENTR</name>
<evidence type="ECO:0000313" key="4">
    <source>
        <dbReference type="EMBL" id="CAC9161128.1"/>
    </source>
</evidence>
<dbReference type="InterPro" id="IPR036165">
    <property type="entry name" value="YefM-like_sf"/>
</dbReference>
<dbReference type="EMBL" id="CAIIUA010000001">
    <property type="protein sequence ID" value="CAC9161128.1"/>
    <property type="molecule type" value="Genomic_DNA"/>
</dbReference>
<dbReference type="AlphaFoldDB" id="A0A9N8CNW9"/>